<dbReference type="Gene3D" id="3.40.50.10810">
    <property type="entry name" value="Tandem AAA-ATPase domain"/>
    <property type="match status" value="1"/>
</dbReference>
<dbReference type="PANTHER" id="PTHR45766">
    <property type="entry name" value="DNA ANNEALING HELICASE AND ENDONUCLEASE ZRANB3 FAMILY MEMBER"/>
    <property type="match status" value="1"/>
</dbReference>
<dbReference type="OrthoDB" id="2801544at2759"/>
<evidence type="ECO:0000256" key="4">
    <source>
        <dbReference type="ARBA" id="ARBA00022840"/>
    </source>
</evidence>
<dbReference type="EMBL" id="HG718775">
    <property type="protein sequence ID" value="CDJ56039.1"/>
    <property type="molecule type" value="Genomic_DNA"/>
</dbReference>
<reference evidence="5" key="2">
    <citation type="submission" date="2013-10" db="EMBL/GenBank/DDBJ databases">
        <authorList>
            <person name="Aslett M."/>
        </authorList>
    </citation>
    <scope>NUCLEOTIDE SEQUENCE [LARGE SCALE GENOMIC DNA]</scope>
    <source>
        <strain evidence="5">Weybridge</strain>
    </source>
</reference>
<dbReference type="AlphaFoldDB" id="U6M0U3"/>
<sequence length="159" mass="19000">MICIVRDGKTEIAPETRVVIISYDLIAKEERFQANYQCVICDESHYLKNHHAKRTQALPDYCSYREFTRRYCIPIYNSFSRRLEDEGHQREEELHLLLRETILIRRLKKDVLKELPDKQRSRIPIEIPEKDLREIKKKMSSFDSSILSSFNDEPIDVNK</sequence>
<keyword evidence="6" id="KW-1185">Reference proteome</keyword>
<proteinExistence type="predicted"/>
<gene>
    <name evidence="5" type="ORF">EMWEY_00047940</name>
</gene>
<dbReference type="EC" id="2.7.11.1" evidence="5"/>
<dbReference type="Proteomes" id="UP000030763">
    <property type="component" value="Unassembled WGS sequence"/>
</dbReference>
<evidence type="ECO:0000256" key="1">
    <source>
        <dbReference type="ARBA" id="ARBA00022741"/>
    </source>
</evidence>
<keyword evidence="2" id="KW-0378">Hydrolase</keyword>
<dbReference type="RefSeq" id="XP_013332689.1">
    <property type="nucleotide sequence ID" value="XM_013477235.1"/>
</dbReference>
<dbReference type="GO" id="GO:0043596">
    <property type="term" value="C:nuclear replication fork"/>
    <property type="evidence" value="ECO:0007669"/>
    <property type="project" value="TreeGrafter"/>
</dbReference>
<dbReference type="GO" id="GO:0016787">
    <property type="term" value="F:hydrolase activity"/>
    <property type="evidence" value="ECO:0007669"/>
    <property type="project" value="UniProtKB-KW"/>
</dbReference>
<dbReference type="GO" id="GO:0004674">
    <property type="term" value="F:protein serine/threonine kinase activity"/>
    <property type="evidence" value="ECO:0007669"/>
    <property type="project" value="UniProtKB-EC"/>
</dbReference>
<dbReference type="GO" id="GO:0031297">
    <property type="term" value="P:replication fork processing"/>
    <property type="evidence" value="ECO:0007669"/>
    <property type="project" value="TreeGrafter"/>
</dbReference>
<dbReference type="SUPFAM" id="SSF52540">
    <property type="entry name" value="P-loop containing nucleoside triphosphate hydrolases"/>
    <property type="match status" value="1"/>
</dbReference>
<keyword evidence="1" id="KW-0547">Nucleotide-binding</keyword>
<dbReference type="GO" id="GO:0005524">
    <property type="term" value="F:ATP binding"/>
    <property type="evidence" value="ECO:0007669"/>
    <property type="project" value="UniProtKB-KW"/>
</dbReference>
<dbReference type="GO" id="GO:0006281">
    <property type="term" value="P:DNA repair"/>
    <property type="evidence" value="ECO:0007669"/>
    <property type="project" value="TreeGrafter"/>
</dbReference>
<evidence type="ECO:0000256" key="3">
    <source>
        <dbReference type="ARBA" id="ARBA00022806"/>
    </source>
</evidence>
<keyword evidence="4" id="KW-0067">ATP-binding</keyword>
<dbReference type="GeneID" id="25338780"/>
<dbReference type="InterPro" id="IPR038718">
    <property type="entry name" value="SNF2-like_sf"/>
</dbReference>
<dbReference type="GO" id="GO:0004520">
    <property type="term" value="F:DNA endonuclease activity"/>
    <property type="evidence" value="ECO:0007669"/>
    <property type="project" value="TreeGrafter"/>
</dbReference>
<dbReference type="InterPro" id="IPR027417">
    <property type="entry name" value="P-loop_NTPase"/>
</dbReference>
<dbReference type="Gene3D" id="3.40.50.300">
    <property type="entry name" value="P-loop containing nucleotide triphosphate hydrolases"/>
    <property type="match status" value="1"/>
</dbReference>
<dbReference type="GO" id="GO:0004386">
    <property type="term" value="F:helicase activity"/>
    <property type="evidence" value="ECO:0007669"/>
    <property type="project" value="UniProtKB-KW"/>
</dbReference>
<evidence type="ECO:0000313" key="6">
    <source>
        <dbReference type="Proteomes" id="UP000030763"/>
    </source>
</evidence>
<dbReference type="VEuPathDB" id="ToxoDB:EMWEY_00047940"/>
<organism evidence="5 6">
    <name type="scientific">Eimeria maxima</name>
    <name type="common">Coccidian parasite</name>
    <dbReference type="NCBI Taxonomy" id="5804"/>
    <lineage>
        <taxon>Eukaryota</taxon>
        <taxon>Sar</taxon>
        <taxon>Alveolata</taxon>
        <taxon>Apicomplexa</taxon>
        <taxon>Conoidasida</taxon>
        <taxon>Coccidia</taxon>
        <taxon>Eucoccidiorida</taxon>
        <taxon>Eimeriorina</taxon>
        <taxon>Eimeriidae</taxon>
        <taxon>Eimeria</taxon>
    </lineage>
</organism>
<evidence type="ECO:0000313" key="5">
    <source>
        <dbReference type="EMBL" id="CDJ56039.1"/>
    </source>
</evidence>
<evidence type="ECO:0000256" key="2">
    <source>
        <dbReference type="ARBA" id="ARBA00022801"/>
    </source>
</evidence>
<reference evidence="5" key="1">
    <citation type="submission" date="2013-10" db="EMBL/GenBank/DDBJ databases">
        <title>Genomic analysis of the causative agents of coccidiosis in chickens.</title>
        <authorList>
            <person name="Reid A.J."/>
            <person name="Blake D."/>
            <person name="Billington K."/>
            <person name="Browne H."/>
            <person name="Dunn M."/>
            <person name="Hung S."/>
            <person name="Kawahara F."/>
            <person name="Miranda-Saavedra D."/>
            <person name="Mourier T."/>
            <person name="Nagra H."/>
            <person name="Otto T.D."/>
            <person name="Rawlings N."/>
            <person name="Sanchez A."/>
            <person name="Sanders M."/>
            <person name="Subramaniam C."/>
            <person name="Tay Y."/>
            <person name="Dear P."/>
            <person name="Doerig C."/>
            <person name="Gruber A."/>
            <person name="Parkinson J."/>
            <person name="Shirley M."/>
            <person name="Wan K.L."/>
            <person name="Berriman M."/>
            <person name="Tomley F."/>
            <person name="Pain A."/>
        </authorList>
    </citation>
    <scope>NUCLEOTIDE SEQUENCE [LARGE SCALE GENOMIC DNA]</scope>
    <source>
        <strain evidence="5">Weybridge</strain>
    </source>
</reference>
<keyword evidence="5" id="KW-0808">Transferase</keyword>
<dbReference type="PANTHER" id="PTHR45766:SF3">
    <property type="entry name" value="DNA ANNEALING HELICASE AND ENDONUCLEASE ZRANB3"/>
    <property type="match status" value="1"/>
</dbReference>
<accession>U6M0U3</accession>
<keyword evidence="3 5" id="KW-0347">Helicase</keyword>
<name>U6M0U3_EIMMA</name>
<protein>
    <submittedName>
        <fullName evidence="5">Helicase family member protein, related</fullName>
        <ecNumber evidence="5">2.7.11.1</ecNumber>
    </submittedName>
</protein>